<evidence type="ECO:0000259" key="1">
    <source>
        <dbReference type="Pfam" id="PF17919"/>
    </source>
</evidence>
<dbReference type="SUPFAM" id="SSF56672">
    <property type="entry name" value="DNA/RNA polymerases"/>
    <property type="match status" value="1"/>
</dbReference>
<dbReference type="AlphaFoldDB" id="A0A9Q3FHB7"/>
<dbReference type="Gene3D" id="3.30.70.270">
    <property type="match status" value="1"/>
</dbReference>
<dbReference type="InterPro" id="IPR043502">
    <property type="entry name" value="DNA/RNA_pol_sf"/>
</dbReference>
<name>A0A9Q3FHB7_9BASI</name>
<dbReference type="PANTHER" id="PTHR33064:SF37">
    <property type="entry name" value="RIBONUCLEASE H"/>
    <property type="match status" value="1"/>
</dbReference>
<dbReference type="Pfam" id="PF17919">
    <property type="entry name" value="RT_RNaseH_2"/>
    <property type="match status" value="1"/>
</dbReference>
<dbReference type="PANTHER" id="PTHR33064">
    <property type="entry name" value="POL PROTEIN"/>
    <property type="match status" value="1"/>
</dbReference>
<gene>
    <name evidence="2" type="ORF">O181_077021</name>
</gene>
<comment type="caution">
    <text evidence="2">The sequence shown here is derived from an EMBL/GenBank/DDBJ whole genome shotgun (WGS) entry which is preliminary data.</text>
</comment>
<dbReference type="InterPro" id="IPR051320">
    <property type="entry name" value="Viral_Replic_Matur_Polypro"/>
</dbReference>
<keyword evidence="3" id="KW-1185">Reference proteome</keyword>
<dbReference type="InterPro" id="IPR041577">
    <property type="entry name" value="RT_RNaseH_2"/>
</dbReference>
<dbReference type="EMBL" id="AVOT02041932">
    <property type="protein sequence ID" value="MBW0537306.1"/>
    <property type="molecule type" value="Genomic_DNA"/>
</dbReference>
<dbReference type="InterPro" id="IPR043128">
    <property type="entry name" value="Rev_trsase/Diguanyl_cyclase"/>
</dbReference>
<reference evidence="2" key="1">
    <citation type="submission" date="2021-03" db="EMBL/GenBank/DDBJ databases">
        <title>Draft genome sequence of rust myrtle Austropuccinia psidii MF-1, a brazilian biotype.</title>
        <authorList>
            <person name="Quecine M.C."/>
            <person name="Pachon D.M.R."/>
            <person name="Bonatelli M.L."/>
            <person name="Correr F.H."/>
            <person name="Franceschini L.M."/>
            <person name="Leite T.F."/>
            <person name="Margarido G.R.A."/>
            <person name="Almeida C.A."/>
            <person name="Ferrarezi J.A."/>
            <person name="Labate C.A."/>
        </authorList>
    </citation>
    <scope>NUCLEOTIDE SEQUENCE</scope>
    <source>
        <strain evidence="2">MF-1</strain>
    </source>
</reference>
<feature type="domain" description="Reverse transcriptase/retrotransposon-derived protein RNase H-like" evidence="1">
    <location>
        <begin position="37"/>
        <end position="121"/>
    </location>
</feature>
<evidence type="ECO:0000313" key="3">
    <source>
        <dbReference type="Proteomes" id="UP000765509"/>
    </source>
</evidence>
<dbReference type="Proteomes" id="UP000765509">
    <property type="component" value="Unassembled WGS sequence"/>
</dbReference>
<proteinExistence type="predicted"/>
<accession>A0A9Q3FHB7</accession>
<sequence>MSFLGLSSYYRQHLKDFSILAKSLYIICDQQILFEMTQERIKAYEKIRKAYTEAPLLLMPEWNIPFDLQIDACGDGLGEALHQVQIIDGKPTEGPVGYIPIQIKPTEARYGASQMELLCLV</sequence>
<evidence type="ECO:0000313" key="2">
    <source>
        <dbReference type="EMBL" id="MBW0537306.1"/>
    </source>
</evidence>
<organism evidence="2 3">
    <name type="scientific">Austropuccinia psidii MF-1</name>
    <dbReference type="NCBI Taxonomy" id="1389203"/>
    <lineage>
        <taxon>Eukaryota</taxon>
        <taxon>Fungi</taxon>
        <taxon>Dikarya</taxon>
        <taxon>Basidiomycota</taxon>
        <taxon>Pucciniomycotina</taxon>
        <taxon>Pucciniomycetes</taxon>
        <taxon>Pucciniales</taxon>
        <taxon>Sphaerophragmiaceae</taxon>
        <taxon>Austropuccinia</taxon>
    </lineage>
</organism>
<protein>
    <recommendedName>
        <fullName evidence="1">Reverse transcriptase/retrotransposon-derived protein RNase H-like domain-containing protein</fullName>
    </recommendedName>
</protein>